<dbReference type="PANTHER" id="PTHR34139:SF1">
    <property type="entry name" value="RNASE MJ1380-RELATED"/>
    <property type="match status" value="1"/>
</dbReference>
<keyword evidence="5" id="KW-0378">Hydrolase</keyword>
<dbReference type="GO" id="GO:0110001">
    <property type="term" value="C:toxin-antitoxin complex"/>
    <property type="evidence" value="ECO:0007669"/>
    <property type="project" value="InterPro"/>
</dbReference>
<sequence length="135" mass="15831">MSKSNKTNDMVHVAAIRKYLRAAEKFITNVNFDEFTQDEEKQYAVAHAIEQAGENVKKLSTSFRKNVNNVEWREIAGMRDCIVHNYEGIDLEILYFSVKQDSKKVIEILTEYIDKNKEFYDDDLVDFTRVNKPID</sequence>
<dbReference type="RefSeq" id="WP_116689421.1">
    <property type="nucleotide sequence ID" value="NZ_LRTT01000001.1"/>
</dbReference>
<keyword evidence="1" id="KW-0597">Phosphoprotein</keyword>
<gene>
    <name evidence="7" type="ORF">AXE73_01550</name>
</gene>
<proteinExistence type="inferred from homology"/>
<reference evidence="7 8" key="1">
    <citation type="submission" date="2016-02" db="EMBL/GenBank/DDBJ databases">
        <title>Gardnerella vaginalis Subgroups Defined by cpn60 Sequencing and Sialidase Activity in Isolates from Canada, Belgium and Kenya.</title>
        <authorList>
            <person name="Schellenberg J."/>
            <person name="Paramel Jayaprakash T."/>
            <person name="Withana Gamage N."/>
            <person name="Patterson M.H."/>
            <person name="Vaneechoutte M."/>
            <person name="Hill J.E."/>
        </authorList>
    </citation>
    <scope>NUCLEOTIDE SEQUENCE [LARGE SCALE GENOMIC DNA]</scope>
    <source>
        <strain evidence="7 8">N144</strain>
    </source>
</reference>
<dbReference type="GO" id="GO:0000166">
    <property type="term" value="F:nucleotide binding"/>
    <property type="evidence" value="ECO:0007669"/>
    <property type="project" value="UniProtKB-KW"/>
</dbReference>
<dbReference type="Proteomes" id="UP000258533">
    <property type="component" value="Unassembled WGS sequence"/>
</dbReference>
<dbReference type="InterPro" id="IPR051813">
    <property type="entry name" value="HepT_RNase_toxin"/>
</dbReference>
<name>A0A3E1IX18_GARVA</name>
<dbReference type="AlphaFoldDB" id="A0A3E1IX18"/>
<evidence type="ECO:0000313" key="7">
    <source>
        <dbReference type="EMBL" id="RFD77324.1"/>
    </source>
</evidence>
<accession>A0A3E1IX18</accession>
<organism evidence="7 8">
    <name type="scientific">Gardnerella vaginalis</name>
    <dbReference type="NCBI Taxonomy" id="2702"/>
    <lineage>
        <taxon>Bacteria</taxon>
        <taxon>Bacillati</taxon>
        <taxon>Actinomycetota</taxon>
        <taxon>Actinomycetes</taxon>
        <taxon>Bifidobacteriales</taxon>
        <taxon>Bifidobacteriaceae</taxon>
        <taxon>Gardnerella</taxon>
    </lineage>
</organism>
<comment type="similarity">
    <text evidence="6">Belongs to the HepT RNase toxin family.</text>
</comment>
<dbReference type="PANTHER" id="PTHR34139">
    <property type="entry name" value="UPF0331 PROTEIN MJ0127"/>
    <property type="match status" value="1"/>
</dbReference>
<evidence type="ECO:0000256" key="2">
    <source>
        <dbReference type="ARBA" id="ARBA00022649"/>
    </source>
</evidence>
<keyword evidence="3" id="KW-0540">Nuclease</keyword>
<keyword evidence="4" id="KW-0547">Nucleotide-binding</keyword>
<dbReference type="InterPro" id="IPR037038">
    <property type="entry name" value="HepT-like_sf"/>
</dbReference>
<dbReference type="EMBL" id="LRTT01000001">
    <property type="protein sequence ID" value="RFD77324.1"/>
    <property type="molecule type" value="Genomic_DNA"/>
</dbReference>
<keyword evidence="2" id="KW-1277">Toxin-antitoxin system</keyword>
<evidence type="ECO:0000256" key="6">
    <source>
        <dbReference type="ARBA" id="ARBA00024207"/>
    </source>
</evidence>
<evidence type="ECO:0000256" key="5">
    <source>
        <dbReference type="ARBA" id="ARBA00022801"/>
    </source>
</evidence>
<dbReference type="InterPro" id="IPR008201">
    <property type="entry name" value="HepT-like"/>
</dbReference>
<dbReference type="Gene3D" id="1.20.120.580">
    <property type="entry name" value="bsu32300-like"/>
    <property type="match status" value="1"/>
</dbReference>
<dbReference type="Pfam" id="PF01934">
    <property type="entry name" value="HepT-like"/>
    <property type="match status" value="1"/>
</dbReference>
<evidence type="ECO:0000256" key="4">
    <source>
        <dbReference type="ARBA" id="ARBA00022741"/>
    </source>
</evidence>
<evidence type="ECO:0000313" key="8">
    <source>
        <dbReference type="Proteomes" id="UP000258533"/>
    </source>
</evidence>
<dbReference type="GO" id="GO:0004540">
    <property type="term" value="F:RNA nuclease activity"/>
    <property type="evidence" value="ECO:0007669"/>
    <property type="project" value="InterPro"/>
</dbReference>
<comment type="caution">
    <text evidence="7">The sequence shown here is derived from an EMBL/GenBank/DDBJ whole genome shotgun (WGS) entry which is preliminary data.</text>
</comment>
<dbReference type="GO" id="GO:0016787">
    <property type="term" value="F:hydrolase activity"/>
    <property type="evidence" value="ECO:0007669"/>
    <property type="project" value="UniProtKB-KW"/>
</dbReference>
<evidence type="ECO:0000256" key="3">
    <source>
        <dbReference type="ARBA" id="ARBA00022722"/>
    </source>
</evidence>
<protein>
    <submittedName>
        <fullName evidence="7">Toxin-antitoxin system, antitoxin component domain protein</fullName>
    </submittedName>
</protein>
<evidence type="ECO:0000256" key="1">
    <source>
        <dbReference type="ARBA" id="ARBA00022553"/>
    </source>
</evidence>